<dbReference type="InterPro" id="IPR000477">
    <property type="entry name" value="RT_dom"/>
</dbReference>
<dbReference type="Proteomes" id="UP000297245">
    <property type="component" value="Unassembled WGS sequence"/>
</dbReference>
<gene>
    <name evidence="2" type="ORF">K435DRAFT_577174</name>
</gene>
<dbReference type="InterPro" id="IPR043502">
    <property type="entry name" value="DNA/RNA_pol_sf"/>
</dbReference>
<proteinExistence type="predicted"/>
<dbReference type="PANTHER" id="PTHR33064:SF37">
    <property type="entry name" value="RIBONUCLEASE H"/>
    <property type="match status" value="1"/>
</dbReference>
<dbReference type="OrthoDB" id="1750432at2759"/>
<feature type="non-terminal residue" evidence="2">
    <location>
        <position position="176"/>
    </location>
</feature>
<evidence type="ECO:0000313" key="3">
    <source>
        <dbReference type="Proteomes" id="UP000297245"/>
    </source>
</evidence>
<dbReference type="InterPro" id="IPR043128">
    <property type="entry name" value="Rev_trsase/Diguanyl_cyclase"/>
</dbReference>
<protein>
    <submittedName>
        <fullName evidence="2">DNA/RNA polymerase</fullName>
    </submittedName>
</protein>
<sequence>FMHVYLDDIFVFSDTIEDHEHHLNEGIFNKLREQELFLKASKVELYAESMDCLGHIIDEKGLHADSDKLECIRNLDLQPHNYNDIQKFLGLVNYLSHFLPDVSAYTNPLSEMSKNGQPFFWRPLHDVCFRNIKDLCCKTPILKPIDPQNPDPIWVVCDASVSGIGAMYGQGPTWQT</sequence>
<feature type="domain" description="Reverse transcriptase" evidence="1">
    <location>
        <begin position="2"/>
        <end position="57"/>
    </location>
</feature>
<evidence type="ECO:0000313" key="2">
    <source>
        <dbReference type="EMBL" id="THU91021.1"/>
    </source>
</evidence>
<dbReference type="AlphaFoldDB" id="A0A4S8LPC2"/>
<dbReference type="Pfam" id="PF00078">
    <property type="entry name" value="RVT_1"/>
    <property type="match status" value="1"/>
</dbReference>
<organism evidence="2 3">
    <name type="scientific">Dendrothele bispora (strain CBS 962.96)</name>
    <dbReference type="NCBI Taxonomy" id="1314807"/>
    <lineage>
        <taxon>Eukaryota</taxon>
        <taxon>Fungi</taxon>
        <taxon>Dikarya</taxon>
        <taxon>Basidiomycota</taxon>
        <taxon>Agaricomycotina</taxon>
        <taxon>Agaricomycetes</taxon>
        <taxon>Agaricomycetidae</taxon>
        <taxon>Agaricales</taxon>
        <taxon>Agaricales incertae sedis</taxon>
        <taxon>Dendrothele</taxon>
    </lineage>
</organism>
<dbReference type="Gene3D" id="3.30.70.270">
    <property type="match status" value="2"/>
</dbReference>
<dbReference type="SUPFAM" id="SSF56672">
    <property type="entry name" value="DNA/RNA polymerases"/>
    <property type="match status" value="1"/>
</dbReference>
<dbReference type="PANTHER" id="PTHR33064">
    <property type="entry name" value="POL PROTEIN"/>
    <property type="match status" value="1"/>
</dbReference>
<reference evidence="2 3" key="1">
    <citation type="journal article" date="2019" name="Nat. Ecol. Evol.">
        <title>Megaphylogeny resolves global patterns of mushroom evolution.</title>
        <authorList>
            <person name="Varga T."/>
            <person name="Krizsan K."/>
            <person name="Foldi C."/>
            <person name="Dima B."/>
            <person name="Sanchez-Garcia M."/>
            <person name="Sanchez-Ramirez S."/>
            <person name="Szollosi G.J."/>
            <person name="Szarkandi J.G."/>
            <person name="Papp V."/>
            <person name="Albert L."/>
            <person name="Andreopoulos W."/>
            <person name="Angelini C."/>
            <person name="Antonin V."/>
            <person name="Barry K.W."/>
            <person name="Bougher N.L."/>
            <person name="Buchanan P."/>
            <person name="Buyck B."/>
            <person name="Bense V."/>
            <person name="Catcheside P."/>
            <person name="Chovatia M."/>
            <person name="Cooper J."/>
            <person name="Damon W."/>
            <person name="Desjardin D."/>
            <person name="Finy P."/>
            <person name="Geml J."/>
            <person name="Haridas S."/>
            <person name="Hughes K."/>
            <person name="Justo A."/>
            <person name="Karasinski D."/>
            <person name="Kautmanova I."/>
            <person name="Kiss B."/>
            <person name="Kocsube S."/>
            <person name="Kotiranta H."/>
            <person name="LaButti K.M."/>
            <person name="Lechner B.E."/>
            <person name="Liimatainen K."/>
            <person name="Lipzen A."/>
            <person name="Lukacs Z."/>
            <person name="Mihaltcheva S."/>
            <person name="Morgado L.N."/>
            <person name="Niskanen T."/>
            <person name="Noordeloos M.E."/>
            <person name="Ohm R.A."/>
            <person name="Ortiz-Santana B."/>
            <person name="Ovrebo C."/>
            <person name="Racz N."/>
            <person name="Riley R."/>
            <person name="Savchenko A."/>
            <person name="Shiryaev A."/>
            <person name="Soop K."/>
            <person name="Spirin V."/>
            <person name="Szebenyi C."/>
            <person name="Tomsovsky M."/>
            <person name="Tulloss R.E."/>
            <person name="Uehling J."/>
            <person name="Grigoriev I.V."/>
            <person name="Vagvolgyi C."/>
            <person name="Papp T."/>
            <person name="Martin F.M."/>
            <person name="Miettinen O."/>
            <person name="Hibbett D.S."/>
            <person name="Nagy L.G."/>
        </authorList>
    </citation>
    <scope>NUCLEOTIDE SEQUENCE [LARGE SCALE GENOMIC DNA]</scope>
    <source>
        <strain evidence="2 3">CBS 962.96</strain>
    </source>
</reference>
<dbReference type="InterPro" id="IPR051320">
    <property type="entry name" value="Viral_Replic_Matur_Polypro"/>
</dbReference>
<evidence type="ECO:0000259" key="1">
    <source>
        <dbReference type="Pfam" id="PF00078"/>
    </source>
</evidence>
<accession>A0A4S8LPC2</accession>
<name>A0A4S8LPC2_DENBC</name>
<keyword evidence="3" id="KW-1185">Reference proteome</keyword>
<feature type="non-terminal residue" evidence="2">
    <location>
        <position position="1"/>
    </location>
</feature>
<dbReference type="EMBL" id="ML179318">
    <property type="protein sequence ID" value="THU91021.1"/>
    <property type="molecule type" value="Genomic_DNA"/>
</dbReference>